<reference evidence="9" key="1">
    <citation type="journal article" date="2021" name="Front. Microbiol.">
        <title>Comprehensive Comparative Genomics and Phenotyping of Methylobacterium Species.</title>
        <authorList>
            <person name="Alessa O."/>
            <person name="Ogura Y."/>
            <person name="Fujitani Y."/>
            <person name="Takami H."/>
            <person name="Hayashi T."/>
            <person name="Sahin N."/>
            <person name="Tani A."/>
        </authorList>
    </citation>
    <scope>NUCLEOTIDE SEQUENCE</scope>
    <source>
        <strain evidence="9">NBRC 15689</strain>
    </source>
</reference>
<keyword evidence="5 6" id="KW-0804">Transcription</keyword>
<evidence type="ECO:0000256" key="1">
    <source>
        <dbReference type="ARBA" id="ARBA00010641"/>
    </source>
</evidence>
<feature type="domain" description="RNA polymerase sigma factor 70 region 4 type 2" evidence="8">
    <location>
        <begin position="169"/>
        <end position="218"/>
    </location>
</feature>
<dbReference type="InterPro" id="IPR014284">
    <property type="entry name" value="RNA_pol_sigma-70_dom"/>
</dbReference>
<evidence type="ECO:0000256" key="4">
    <source>
        <dbReference type="ARBA" id="ARBA00023125"/>
    </source>
</evidence>
<dbReference type="EMBL" id="BPQV01000001">
    <property type="protein sequence ID" value="GJE25677.1"/>
    <property type="molecule type" value="Genomic_DNA"/>
</dbReference>
<evidence type="ECO:0000313" key="10">
    <source>
        <dbReference type="Proteomes" id="UP001055156"/>
    </source>
</evidence>
<evidence type="ECO:0000259" key="8">
    <source>
        <dbReference type="Pfam" id="PF08281"/>
    </source>
</evidence>
<dbReference type="CDD" id="cd06171">
    <property type="entry name" value="Sigma70_r4"/>
    <property type="match status" value="1"/>
</dbReference>
<proteinExistence type="inferred from homology"/>
<dbReference type="SUPFAM" id="SSF88659">
    <property type="entry name" value="Sigma3 and sigma4 domains of RNA polymerase sigma factors"/>
    <property type="match status" value="1"/>
</dbReference>
<dbReference type="InterPro" id="IPR007627">
    <property type="entry name" value="RNA_pol_sigma70_r2"/>
</dbReference>
<dbReference type="Gene3D" id="1.10.1740.10">
    <property type="match status" value="1"/>
</dbReference>
<gene>
    <name evidence="9" type="ORF">LKMONMHP_0516</name>
</gene>
<sequence length="248" mass="27402">MSGNASLVEPVADDDAAPVLPHGVRLHLGQLLAETYRRDASAETGERFAELMERLAKALDAQGAHDEAAFRAEFLEMVPRLHNFAMSLAKNPTLADDLVQDTLLRAWRSRTRFATGTNLGAWLFTIMRNAFYSHHRKDNRELSDSDGDLAERIATVPEQSGYVDLKDARLALERLSPSMQQALILVAIENLSYEEAAEVMQCRVGTVKSRVWRAREQLALILGYDAAEIGADSMTLSALGGSDRVMES</sequence>
<dbReference type="PANTHER" id="PTHR43133:SF25">
    <property type="entry name" value="RNA POLYMERASE SIGMA FACTOR RFAY-RELATED"/>
    <property type="match status" value="1"/>
</dbReference>
<dbReference type="Pfam" id="PF08281">
    <property type="entry name" value="Sigma70_r4_2"/>
    <property type="match status" value="1"/>
</dbReference>
<dbReference type="RefSeq" id="WP_238309603.1">
    <property type="nucleotide sequence ID" value="NZ_BPQV01000001.1"/>
</dbReference>
<dbReference type="Pfam" id="PF04542">
    <property type="entry name" value="Sigma70_r2"/>
    <property type="match status" value="1"/>
</dbReference>
<dbReference type="InterPro" id="IPR013325">
    <property type="entry name" value="RNA_pol_sigma_r2"/>
</dbReference>
<dbReference type="Gene3D" id="1.10.10.10">
    <property type="entry name" value="Winged helix-like DNA-binding domain superfamily/Winged helix DNA-binding domain"/>
    <property type="match status" value="1"/>
</dbReference>
<accession>A0ABQ4T213</accession>
<organism evidence="9 10">
    <name type="scientific">Methylobacterium organophilum</name>
    <dbReference type="NCBI Taxonomy" id="410"/>
    <lineage>
        <taxon>Bacteria</taxon>
        <taxon>Pseudomonadati</taxon>
        <taxon>Pseudomonadota</taxon>
        <taxon>Alphaproteobacteria</taxon>
        <taxon>Hyphomicrobiales</taxon>
        <taxon>Methylobacteriaceae</taxon>
        <taxon>Methylobacterium</taxon>
    </lineage>
</organism>
<dbReference type="InterPro" id="IPR013249">
    <property type="entry name" value="RNA_pol_sigma70_r4_t2"/>
</dbReference>
<evidence type="ECO:0000256" key="5">
    <source>
        <dbReference type="ARBA" id="ARBA00023163"/>
    </source>
</evidence>
<dbReference type="SUPFAM" id="SSF88946">
    <property type="entry name" value="Sigma2 domain of RNA polymerase sigma factors"/>
    <property type="match status" value="1"/>
</dbReference>
<dbReference type="InterPro" id="IPR039425">
    <property type="entry name" value="RNA_pol_sigma-70-like"/>
</dbReference>
<comment type="similarity">
    <text evidence="1 6">Belongs to the sigma-70 factor family. ECF subfamily.</text>
</comment>
<keyword evidence="2 6" id="KW-0805">Transcription regulation</keyword>
<evidence type="ECO:0000259" key="7">
    <source>
        <dbReference type="Pfam" id="PF04542"/>
    </source>
</evidence>
<evidence type="ECO:0000256" key="6">
    <source>
        <dbReference type="RuleBase" id="RU000716"/>
    </source>
</evidence>
<dbReference type="NCBIfam" id="TIGR02937">
    <property type="entry name" value="sigma70-ECF"/>
    <property type="match status" value="1"/>
</dbReference>
<evidence type="ECO:0000256" key="3">
    <source>
        <dbReference type="ARBA" id="ARBA00023082"/>
    </source>
</evidence>
<dbReference type="InterPro" id="IPR000838">
    <property type="entry name" value="RNA_pol_sigma70_ECF_CS"/>
</dbReference>
<dbReference type="PANTHER" id="PTHR43133">
    <property type="entry name" value="RNA POLYMERASE ECF-TYPE SIGMA FACTO"/>
    <property type="match status" value="1"/>
</dbReference>
<keyword evidence="4 6" id="KW-0238">DNA-binding</keyword>
<keyword evidence="3 6" id="KW-0731">Sigma factor</keyword>
<reference evidence="9" key="2">
    <citation type="submission" date="2021-08" db="EMBL/GenBank/DDBJ databases">
        <authorList>
            <person name="Tani A."/>
            <person name="Ola A."/>
            <person name="Ogura Y."/>
            <person name="Katsura K."/>
            <person name="Hayashi T."/>
        </authorList>
    </citation>
    <scope>NUCLEOTIDE SEQUENCE</scope>
    <source>
        <strain evidence="9">NBRC 15689</strain>
    </source>
</reference>
<keyword evidence="10" id="KW-1185">Reference proteome</keyword>
<dbReference type="Proteomes" id="UP001055156">
    <property type="component" value="Unassembled WGS sequence"/>
</dbReference>
<evidence type="ECO:0000313" key="9">
    <source>
        <dbReference type="EMBL" id="GJE25677.1"/>
    </source>
</evidence>
<dbReference type="PROSITE" id="PS01063">
    <property type="entry name" value="SIGMA70_ECF"/>
    <property type="match status" value="1"/>
</dbReference>
<dbReference type="InterPro" id="IPR013324">
    <property type="entry name" value="RNA_pol_sigma_r3/r4-like"/>
</dbReference>
<name>A0ABQ4T213_METOR</name>
<comment type="caution">
    <text evidence="9">The sequence shown here is derived from an EMBL/GenBank/DDBJ whole genome shotgun (WGS) entry which is preliminary data.</text>
</comment>
<feature type="domain" description="RNA polymerase sigma-70 region 2" evidence="7">
    <location>
        <begin position="77"/>
        <end position="140"/>
    </location>
</feature>
<protein>
    <recommendedName>
        <fullName evidence="6">RNA polymerase sigma factor</fullName>
    </recommendedName>
</protein>
<dbReference type="InterPro" id="IPR036388">
    <property type="entry name" value="WH-like_DNA-bd_sf"/>
</dbReference>
<evidence type="ECO:0000256" key="2">
    <source>
        <dbReference type="ARBA" id="ARBA00023015"/>
    </source>
</evidence>